<reference evidence="1 2" key="1">
    <citation type="journal article" date="2009" name="PLoS ONE">
        <title>The complete genome of Teredinibacter turnerae T7901: an intracellular endosymbiont of marine wood-boring bivalves (shipworms).</title>
        <authorList>
            <person name="Yang J.C."/>
            <person name="Madupu R."/>
            <person name="Durkin A.S."/>
            <person name="Ekborg N.A."/>
            <person name="Pedamallu C.S."/>
            <person name="Hostetler J.B."/>
            <person name="Radune D."/>
            <person name="Toms B.S."/>
            <person name="Henrissat B."/>
            <person name="Coutinho P.M."/>
            <person name="Schwarz S."/>
            <person name="Field L."/>
            <person name="Trindade-Silva A.E."/>
            <person name="Soares C.A.G."/>
            <person name="Elshahawi S."/>
            <person name="Hanora A."/>
            <person name="Schmidt E.W."/>
            <person name="Haygood M.G."/>
            <person name="Posfai J."/>
            <person name="Benner J."/>
            <person name="Madinger C."/>
            <person name="Nove J."/>
            <person name="Anton B."/>
            <person name="Chaudhary K."/>
            <person name="Foster J."/>
            <person name="Holman A."/>
            <person name="Kumar S."/>
            <person name="Lessard P.A."/>
            <person name="Luyten Y.A."/>
            <person name="Slatko B."/>
            <person name="Wood N."/>
            <person name="Wu B."/>
            <person name="Teplitski M."/>
            <person name="Mougous J.D."/>
            <person name="Ward N."/>
            <person name="Eisen J.A."/>
            <person name="Badger J.H."/>
            <person name="Distel D.L."/>
        </authorList>
    </citation>
    <scope>NUCLEOTIDE SEQUENCE [LARGE SCALE GENOMIC DNA]</scope>
    <source>
        <strain evidence="2">ATCC 39867 / T7901</strain>
    </source>
</reference>
<keyword evidence="2" id="KW-1185">Reference proteome</keyword>
<protein>
    <submittedName>
        <fullName evidence="1">Conserved domain protein</fullName>
    </submittedName>
</protein>
<accession>C5BR82</accession>
<dbReference type="AlphaFoldDB" id="C5BR82"/>
<organism evidence="1 2">
    <name type="scientific">Teredinibacter turnerae (strain ATCC 39867 / T7901)</name>
    <dbReference type="NCBI Taxonomy" id="377629"/>
    <lineage>
        <taxon>Bacteria</taxon>
        <taxon>Pseudomonadati</taxon>
        <taxon>Pseudomonadota</taxon>
        <taxon>Gammaproteobacteria</taxon>
        <taxon>Cellvibrionales</taxon>
        <taxon>Cellvibrionaceae</taxon>
        <taxon>Teredinibacter</taxon>
    </lineage>
</organism>
<evidence type="ECO:0000313" key="2">
    <source>
        <dbReference type="Proteomes" id="UP000009080"/>
    </source>
</evidence>
<gene>
    <name evidence="1" type="ordered locus">TERTU_1168</name>
</gene>
<dbReference type="Proteomes" id="UP000009080">
    <property type="component" value="Chromosome"/>
</dbReference>
<dbReference type="HOGENOM" id="CLU_2664379_0_0_6"/>
<dbReference type="eggNOG" id="ENOG5032ZSI">
    <property type="taxonomic scope" value="Bacteria"/>
</dbReference>
<dbReference type="KEGG" id="ttu:TERTU_1168"/>
<dbReference type="EMBL" id="CP001614">
    <property type="protein sequence ID" value="ACR11992.1"/>
    <property type="molecule type" value="Genomic_DNA"/>
</dbReference>
<sequence>MWQALANYPINQGDPICLFEGHCWEYMGSSADHHHFHHRGHPKTGHGEFAYIERRCAGVGWAQTA</sequence>
<name>C5BR82_TERTT</name>
<proteinExistence type="predicted"/>
<evidence type="ECO:0000313" key="1">
    <source>
        <dbReference type="EMBL" id="ACR11992.1"/>
    </source>
</evidence>